<evidence type="ECO:0000256" key="2">
    <source>
        <dbReference type="ARBA" id="ARBA00022527"/>
    </source>
</evidence>
<dbReference type="InterPro" id="IPR050117">
    <property type="entry name" value="MAPK"/>
</dbReference>
<keyword evidence="2 10" id="KW-0723">Serine/threonine-protein kinase</keyword>
<protein>
    <recommendedName>
        <fullName evidence="1 11">Mitogen-activated protein kinase</fullName>
        <ecNumber evidence="1 11">2.7.11.24</ecNumber>
    </recommendedName>
</protein>
<dbReference type="Proteomes" id="UP001230188">
    <property type="component" value="Unassembled WGS sequence"/>
</dbReference>
<dbReference type="FunFam" id="3.30.200.20:FF:000166">
    <property type="entry name" value="Mitogen-activated protein kinase"/>
    <property type="match status" value="1"/>
</dbReference>
<evidence type="ECO:0000256" key="4">
    <source>
        <dbReference type="ARBA" id="ARBA00022741"/>
    </source>
</evidence>
<evidence type="ECO:0000256" key="5">
    <source>
        <dbReference type="ARBA" id="ARBA00022777"/>
    </source>
</evidence>
<evidence type="ECO:0000259" key="13">
    <source>
        <dbReference type="PROSITE" id="PS50011"/>
    </source>
</evidence>
<comment type="cofactor">
    <cofactor evidence="11">
        <name>Mg(2+)</name>
        <dbReference type="ChEBI" id="CHEBI:18420"/>
    </cofactor>
</comment>
<keyword evidence="11" id="KW-0460">Magnesium</keyword>
<dbReference type="EMBL" id="JAQMWT010000309">
    <property type="protein sequence ID" value="KAJ8605794.1"/>
    <property type="molecule type" value="Genomic_DNA"/>
</dbReference>
<keyword evidence="4 9" id="KW-0547">Nucleotide-binding</keyword>
<comment type="similarity">
    <text evidence="11">Belongs to the protein kinase superfamily. Ser/Thr protein kinase family. MAP kinase subfamily.</text>
</comment>
<comment type="activity regulation">
    <text evidence="11">Activated by threonine and tyrosine phosphorylation.</text>
</comment>
<dbReference type="InterPro" id="IPR008271">
    <property type="entry name" value="Ser/Thr_kinase_AS"/>
</dbReference>
<dbReference type="GO" id="GO:0004707">
    <property type="term" value="F:MAP kinase activity"/>
    <property type="evidence" value="ECO:0007669"/>
    <property type="project" value="UniProtKB-EC"/>
</dbReference>
<keyword evidence="3 11" id="KW-0808">Transferase</keyword>
<dbReference type="PROSITE" id="PS01351">
    <property type="entry name" value="MAPK"/>
    <property type="match status" value="1"/>
</dbReference>
<evidence type="ECO:0000256" key="10">
    <source>
        <dbReference type="RuleBase" id="RU000304"/>
    </source>
</evidence>
<dbReference type="Gene3D" id="3.30.200.20">
    <property type="entry name" value="Phosphorylase Kinase, domain 1"/>
    <property type="match status" value="1"/>
</dbReference>
<evidence type="ECO:0000256" key="3">
    <source>
        <dbReference type="ARBA" id="ARBA00022679"/>
    </source>
</evidence>
<sequence>MEKCEESVEKHVKRRFEMCQKLGKGAYGIVWKAVERKTQKTVALKKCFDAFRNATDAQRTFREIMYLQKLSGHENIIRLQHMIKAENDRDIYLTFDFMETDLHAVIRASILEEVHKKYIIYQLLKALKYMHSGELVHRDIKPSNLLLNSDCHVRVCDFGLCRSVRVEAKETAPALTDYVATRWYRAPEILLGSPTYTKGVDMWAVGCILGEMLFGKPVFPGTSTVNQLEKVIEFTGMPAPEDIAAVGSPYASTMLESIGAVPKKNLQEAAPPLLPATLLFNPHDRKSAASALDDPYVSDFRSTEDEPEYPDGQISIPVDDNTKLSATDYRDALYAHIVALKKERGRSNSAAPAPS</sequence>
<dbReference type="InterPro" id="IPR000719">
    <property type="entry name" value="Prot_kinase_dom"/>
</dbReference>
<dbReference type="PANTHER" id="PTHR24055">
    <property type="entry name" value="MITOGEN-ACTIVATED PROTEIN KINASE"/>
    <property type="match status" value="1"/>
</dbReference>
<comment type="caution">
    <text evidence="14">The sequence shown here is derived from an EMBL/GenBank/DDBJ whole genome shotgun (WGS) entry which is preliminary data.</text>
</comment>
<name>A0AAD7XM97_9STRA</name>
<dbReference type="CDD" id="cd07852">
    <property type="entry name" value="STKc_MAPK15-like"/>
    <property type="match status" value="1"/>
</dbReference>
<dbReference type="AlphaFoldDB" id="A0AAD7XM97"/>
<evidence type="ECO:0000256" key="1">
    <source>
        <dbReference type="ARBA" id="ARBA00012411"/>
    </source>
</evidence>
<evidence type="ECO:0000313" key="14">
    <source>
        <dbReference type="EMBL" id="KAJ8605794.1"/>
    </source>
</evidence>
<evidence type="ECO:0000256" key="9">
    <source>
        <dbReference type="PROSITE-ProRule" id="PRU10141"/>
    </source>
</evidence>
<dbReference type="Pfam" id="PF00069">
    <property type="entry name" value="Pkinase"/>
    <property type="match status" value="1"/>
</dbReference>
<gene>
    <name evidence="14" type="ORF">CTAYLR_000522</name>
</gene>
<comment type="catalytic activity">
    <reaction evidence="8">
        <text>L-seryl-[protein] + ATP = O-phospho-L-seryl-[protein] + ADP + H(+)</text>
        <dbReference type="Rhea" id="RHEA:17989"/>
        <dbReference type="Rhea" id="RHEA-COMP:9863"/>
        <dbReference type="Rhea" id="RHEA-COMP:11604"/>
        <dbReference type="ChEBI" id="CHEBI:15378"/>
        <dbReference type="ChEBI" id="CHEBI:29999"/>
        <dbReference type="ChEBI" id="CHEBI:30616"/>
        <dbReference type="ChEBI" id="CHEBI:83421"/>
        <dbReference type="ChEBI" id="CHEBI:456216"/>
        <dbReference type="EC" id="2.7.11.24"/>
    </reaction>
</comment>
<evidence type="ECO:0000256" key="6">
    <source>
        <dbReference type="ARBA" id="ARBA00022840"/>
    </source>
</evidence>
<dbReference type="SUPFAM" id="SSF56112">
    <property type="entry name" value="Protein kinase-like (PK-like)"/>
    <property type="match status" value="1"/>
</dbReference>
<dbReference type="PROSITE" id="PS50011">
    <property type="entry name" value="PROTEIN_KINASE_DOM"/>
    <property type="match status" value="1"/>
</dbReference>
<dbReference type="FunFam" id="1.10.510.10:FF:000238">
    <property type="entry name" value="Mitogen-activated protein kinase"/>
    <property type="match status" value="1"/>
</dbReference>
<feature type="binding site" evidence="9">
    <location>
        <position position="45"/>
    </location>
    <ligand>
        <name>ATP</name>
        <dbReference type="ChEBI" id="CHEBI:30616"/>
    </ligand>
</feature>
<dbReference type="PROSITE" id="PS00107">
    <property type="entry name" value="PROTEIN_KINASE_ATP"/>
    <property type="match status" value="1"/>
</dbReference>
<dbReference type="EC" id="2.7.11.24" evidence="1 11"/>
<dbReference type="Gene3D" id="1.10.510.10">
    <property type="entry name" value="Transferase(Phosphotransferase) domain 1"/>
    <property type="match status" value="1"/>
</dbReference>
<feature type="domain" description="Protein kinase" evidence="13">
    <location>
        <begin position="16"/>
        <end position="297"/>
    </location>
</feature>
<dbReference type="InterPro" id="IPR011009">
    <property type="entry name" value="Kinase-like_dom_sf"/>
</dbReference>
<comment type="catalytic activity">
    <reaction evidence="7 11">
        <text>L-threonyl-[protein] + ATP = O-phospho-L-threonyl-[protein] + ADP + H(+)</text>
        <dbReference type="Rhea" id="RHEA:46608"/>
        <dbReference type="Rhea" id="RHEA-COMP:11060"/>
        <dbReference type="Rhea" id="RHEA-COMP:11605"/>
        <dbReference type="ChEBI" id="CHEBI:15378"/>
        <dbReference type="ChEBI" id="CHEBI:30013"/>
        <dbReference type="ChEBI" id="CHEBI:30616"/>
        <dbReference type="ChEBI" id="CHEBI:61977"/>
        <dbReference type="ChEBI" id="CHEBI:456216"/>
        <dbReference type="EC" id="2.7.11.24"/>
    </reaction>
</comment>
<evidence type="ECO:0000256" key="12">
    <source>
        <dbReference type="SAM" id="MobiDB-lite"/>
    </source>
</evidence>
<keyword evidence="6 9" id="KW-0067">ATP-binding</keyword>
<evidence type="ECO:0000256" key="11">
    <source>
        <dbReference type="RuleBase" id="RU361165"/>
    </source>
</evidence>
<feature type="region of interest" description="Disordered" evidence="12">
    <location>
        <begin position="291"/>
        <end position="319"/>
    </location>
</feature>
<dbReference type="GO" id="GO:0005524">
    <property type="term" value="F:ATP binding"/>
    <property type="evidence" value="ECO:0007669"/>
    <property type="project" value="UniProtKB-UniRule"/>
</dbReference>
<proteinExistence type="inferred from homology"/>
<reference evidence="14" key="1">
    <citation type="submission" date="2023-01" db="EMBL/GenBank/DDBJ databases">
        <title>Metagenome sequencing of chrysophaentin producing Chrysophaeum taylorii.</title>
        <authorList>
            <person name="Davison J."/>
            <person name="Bewley C."/>
        </authorList>
    </citation>
    <scope>NUCLEOTIDE SEQUENCE</scope>
    <source>
        <strain evidence="14">NIES-1699</strain>
    </source>
</reference>
<dbReference type="SMART" id="SM00220">
    <property type="entry name" value="S_TKc"/>
    <property type="match status" value="1"/>
</dbReference>
<evidence type="ECO:0000256" key="7">
    <source>
        <dbReference type="ARBA" id="ARBA00047592"/>
    </source>
</evidence>
<accession>A0AAD7XM97</accession>
<dbReference type="PROSITE" id="PS00108">
    <property type="entry name" value="PROTEIN_KINASE_ST"/>
    <property type="match status" value="1"/>
</dbReference>
<keyword evidence="15" id="KW-1185">Reference proteome</keyword>
<evidence type="ECO:0000256" key="8">
    <source>
        <dbReference type="ARBA" id="ARBA00048312"/>
    </source>
</evidence>
<organism evidence="14 15">
    <name type="scientific">Chrysophaeum taylorii</name>
    <dbReference type="NCBI Taxonomy" id="2483200"/>
    <lineage>
        <taxon>Eukaryota</taxon>
        <taxon>Sar</taxon>
        <taxon>Stramenopiles</taxon>
        <taxon>Ochrophyta</taxon>
        <taxon>Pelagophyceae</taxon>
        <taxon>Pelagomonadales</taxon>
        <taxon>Pelagomonadaceae</taxon>
        <taxon>Chrysophaeum</taxon>
    </lineage>
</organism>
<keyword evidence="5 11" id="KW-0418">Kinase</keyword>
<dbReference type="InterPro" id="IPR003527">
    <property type="entry name" value="MAP_kinase_CS"/>
</dbReference>
<dbReference type="InterPro" id="IPR017441">
    <property type="entry name" value="Protein_kinase_ATP_BS"/>
</dbReference>
<evidence type="ECO:0000313" key="15">
    <source>
        <dbReference type="Proteomes" id="UP001230188"/>
    </source>
</evidence>